<keyword evidence="5" id="KW-0560">Oxidoreductase</keyword>
<comment type="cofactor">
    <cofactor evidence="1">
        <name>FMN</name>
        <dbReference type="ChEBI" id="CHEBI:58210"/>
    </cofactor>
</comment>
<gene>
    <name evidence="7" type="ORF">RQP52_31335</name>
</gene>
<dbReference type="Pfam" id="PF00724">
    <property type="entry name" value="Oxidored_FMN"/>
    <property type="match status" value="1"/>
</dbReference>
<dbReference type="Proteomes" id="UP001260980">
    <property type="component" value="Unassembled WGS sequence"/>
</dbReference>
<evidence type="ECO:0000313" key="8">
    <source>
        <dbReference type="Proteomes" id="UP001260980"/>
    </source>
</evidence>
<evidence type="ECO:0000256" key="5">
    <source>
        <dbReference type="ARBA" id="ARBA00023002"/>
    </source>
</evidence>
<dbReference type="Gene3D" id="3.20.20.70">
    <property type="entry name" value="Aldolase class I"/>
    <property type="match status" value="1"/>
</dbReference>
<evidence type="ECO:0000256" key="2">
    <source>
        <dbReference type="ARBA" id="ARBA00022630"/>
    </source>
</evidence>
<dbReference type="InterPro" id="IPR044152">
    <property type="entry name" value="YqjM-like"/>
</dbReference>
<accession>A0ABU3RMS6</accession>
<feature type="domain" description="NADH:flavin oxidoreductase/NADH oxidase N-terminal" evidence="6">
    <location>
        <begin position="3"/>
        <end position="320"/>
    </location>
</feature>
<keyword evidence="8" id="KW-1185">Reference proteome</keyword>
<dbReference type="EMBL" id="JAWCUD010000014">
    <property type="protein sequence ID" value="MDU0205580.1"/>
    <property type="molecule type" value="Genomic_DNA"/>
</dbReference>
<reference evidence="7 8" key="1">
    <citation type="submission" date="2023-10" db="EMBL/GenBank/DDBJ databases">
        <title>Paenibacillus strain PFR10 Genome sequencing and assembly.</title>
        <authorList>
            <person name="Kim I."/>
        </authorList>
    </citation>
    <scope>NUCLEOTIDE SEQUENCE [LARGE SCALE GENOMIC DNA]</scope>
    <source>
        <strain evidence="7 8">PFR10</strain>
    </source>
</reference>
<evidence type="ECO:0000313" key="7">
    <source>
        <dbReference type="EMBL" id="MDU0205580.1"/>
    </source>
</evidence>
<dbReference type="RefSeq" id="WP_315955481.1">
    <property type="nucleotide sequence ID" value="NZ_JAWCUD010000014.1"/>
</dbReference>
<keyword evidence="3" id="KW-0288">FMN</keyword>
<proteinExistence type="predicted"/>
<dbReference type="SUPFAM" id="SSF51395">
    <property type="entry name" value="FMN-linked oxidoreductases"/>
    <property type="match status" value="1"/>
</dbReference>
<evidence type="ECO:0000256" key="3">
    <source>
        <dbReference type="ARBA" id="ARBA00022643"/>
    </source>
</evidence>
<dbReference type="PANTHER" id="PTHR43303:SF4">
    <property type="entry name" value="NADPH DEHYDROGENASE C23G7.10C-RELATED"/>
    <property type="match status" value="1"/>
</dbReference>
<keyword evidence="2" id="KW-0285">Flavoprotein</keyword>
<dbReference type="InterPro" id="IPR001155">
    <property type="entry name" value="OxRdtase_FMN_N"/>
</dbReference>
<protein>
    <submittedName>
        <fullName evidence="7">NADH:flavin oxidoreductase</fullName>
    </submittedName>
</protein>
<sequence>MTIHTPIQIGGISLKNRLIMAPLQQYAGTPEGFTTNHHTEFYSRRANHVSLVIVESTAVSDSGRLFNNDIGIFTDHHIESLKKITEAVHAKQTPIFIQLSHGGRKSSPLVTKKLMAPSSIAYDEHYGLPEAMSLADIQQIAEQYRLAAKRSVMAGFDGIEIHAAHGFLIHQFLSPLSNQRIDSYGGSPENRSRFLKDVLTVIRGEVGKNYPITIRVSATDYVKGGLFPEDIARMLQPLESELDAVHVSTGGLVSAQPNHIYPAYQVPHAAIIKQHLKIPVIAVGIINSRSLADQIIQDQLADIIAIGRPLIEDPDFAAQLLQ</sequence>
<dbReference type="InterPro" id="IPR013785">
    <property type="entry name" value="Aldolase_TIM"/>
</dbReference>
<keyword evidence="4" id="KW-0521">NADP</keyword>
<evidence type="ECO:0000256" key="1">
    <source>
        <dbReference type="ARBA" id="ARBA00001917"/>
    </source>
</evidence>
<dbReference type="PANTHER" id="PTHR43303">
    <property type="entry name" value="NADPH DEHYDROGENASE C23G7.10C-RELATED"/>
    <property type="match status" value="1"/>
</dbReference>
<organism evidence="7 8">
    <name type="scientific">Paenibacillus violae</name>
    <dbReference type="NCBI Taxonomy" id="3077234"/>
    <lineage>
        <taxon>Bacteria</taxon>
        <taxon>Bacillati</taxon>
        <taxon>Bacillota</taxon>
        <taxon>Bacilli</taxon>
        <taxon>Bacillales</taxon>
        <taxon>Paenibacillaceae</taxon>
        <taxon>Paenibacillus</taxon>
    </lineage>
</organism>
<evidence type="ECO:0000256" key="4">
    <source>
        <dbReference type="ARBA" id="ARBA00022857"/>
    </source>
</evidence>
<name>A0ABU3RMS6_9BACL</name>
<evidence type="ECO:0000259" key="6">
    <source>
        <dbReference type="Pfam" id="PF00724"/>
    </source>
</evidence>
<comment type="caution">
    <text evidence="7">The sequence shown here is derived from an EMBL/GenBank/DDBJ whole genome shotgun (WGS) entry which is preliminary data.</text>
</comment>